<dbReference type="AlphaFoldDB" id="A0A0C3KXG7"/>
<name>A0A0C3KXG7_PISTI</name>
<dbReference type="InParanoid" id="A0A0C3KXG7"/>
<reference evidence="2" key="2">
    <citation type="submission" date="2015-01" db="EMBL/GenBank/DDBJ databases">
        <title>Evolutionary Origins and Diversification of the Mycorrhizal Mutualists.</title>
        <authorList>
            <consortium name="DOE Joint Genome Institute"/>
            <consortium name="Mycorrhizal Genomics Consortium"/>
            <person name="Kohler A."/>
            <person name="Kuo A."/>
            <person name="Nagy L.G."/>
            <person name="Floudas D."/>
            <person name="Copeland A."/>
            <person name="Barry K.W."/>
            <person name="Cichocki N."/>
            <person name="Veneault-Fourrey C."/>
            <person name="LaButti K."/>
            <person name="Lindquist E.A."/>
            <person name="Lipzen A."/>
            <person name="Lundell T."/>
            <person name="Morin E."/>
            <person name="Murat C."/>
            <person name="Riley R."/>
            <person name="Ohm R."/>
            <person name="Sun H."/>
            <person name="Tunlid A."/>
            <person name="Henrissat B."/>
            <person name="Grigoriev I.V."/>
            <person name="Hibbett D.S."/>
            <person name="Martin F."/>
        </authorList>
    </citation>
    <scope>NUCLEOTIDE SEQUENCE [LARGE SCALE GENOMIC DNA]</scope>
    <source>
        <strain evidence="2">Marx 270</strain>
    </source>
</reference>
<reference evidence="1 2" key="1">
    <citation type="submission" date="2014-04" db="EMBL/GenBank/DDBJ databases">
        <authorList>
            <consortium name="DOE Joint Genome Institute"/>
            <person name="Kuo A."/>
            <person name="Kohler A."/>
            <person name="Costa M.D."/>
            <person name="Nagy L.G."/>
            <person name="Floudas D."/>
            <person name="Copeland A."/>
            <person name="Barry K.W."/>
            <person name="Cichocki N."/>
            <person name="Veneault-Fourrey C."/>
            <person name="LaButti K."/>
            <person name="Lindquist E.A."/>
            <person name="Lipzen A."/>
            <person name="Lundell T."/>
            <person name="Morin E."/>
            <person name="Murat C."/>
            <person name="Sun H."/>
            <person name="Tunlid A."/>
            <person name="Henrissat B."/>
            <person name="Grigoriev I.V."/>
            <person name="Hibbett D.S."/>
            <person name="Martin F."/>
            <person name="Nordberg H.P."/>
            <person name="Cantor M.N."/>
            <person name="Hua S.X."/>
        </authorList>
    </citation>
    <scope>NUCLEOTIDE SEQUENCE [LARGE SCALE GENOMIC DNA]</scope>
    <source>
        <strain evidence="1 2">Marx 270</strain>
    </source>
</reference>
<keyword evidence="2" id="KW-1185">Reference proteome</keyword>
<proteinExistence type="predicted"/>
<protein>
    <submittedName>
        <fullName evidence="1">Uncharacterized protein</fullName>
    </submittedName>
</protein>
<dbReference type="EMBL" id="KN831945">
    <property type="protein sequence ID" value="KIO14222.1"/>
    <property type="molecule type" value="Genomic_DNA"/>
</dbReference>
<dbReference type="Proteomes" id="UP000054217">
    <property type="component" value="Unassembled WGS sequence"/>
</dbReference>
<gene>
    <name evidence="1" type="ORF">M404DRAFT_992490</name>
</gene>
<evidence type="ECO:0000313" key="2">
    <source>
        <dbReference type="Proteomes" id="UP000054217"/>
    </source>
</evidence>
<organism evidence="1 2">
    <name type="scientific">Pisolithus tinctorius Marx 270</name>
    <dbReference type="NCBI Taxonomy" id="870435"/>
    <lineage>
        <taxon>Eukaryota</taxon>
        <taxon>Fungi</taxon>
        <taxon>Dikarya</taxon>
        <taxon>Basidiomycota</taxon>
        <taxon>Agaricomycotina</taxon>
        <taxon>Agaricomycetes</taxon>
        <taxon>Agaricomycetidae</taxon>
        <taxon>Boletales</taxon>
        <taxon>Sclerodermatineae</taxon>
        <taxon>Pisolithaceae</taxon>
        <taxon>Pisolithus</taxon>
    </lineage>
</organism>
<evidence type="ECO:0000313" key="1">
    <source>
        <dbReference type="EMBL" id="KIO14222.1"/>
    </source>
</evidence>
<dbReference type="HOGENOM" id="CLU_1723128_0_0_1"/>
<sequence>MIRLPAPPSILITSRAVRLCTSPRIRVGNSSLESVNREGRFYDINVWAHNISSNDVKPSWKPIVSSPQSTLLAARFVQPYWHQLRLKPTFHVGERFGGAGNHVLMDRYRWSLVLLRGYNYTRRRRKRSGADQSRSPSYRTINFRVWPTLQRC</sequence>
<accession>A0A0C3KXG7</accession>